<sequence>MVSLGASAIYSMLSLLRKLTSEEGLAGSTATINRPMAEVEWLDFISQLAGLTLSLVPVLLALYLLSLDRISIGVLPKAKDFLWGLGLPVLIGIPGIALYVWAVQAGITAKIIPSTLGDYWWTPLILFLSALRAGLQEEIIAVAFFAKKLQLIRPEITIVAVVLLSSLFRASYHLYQGFSAFIGNFIMGLVFAYLFFRVKRVAPLIIAHTTMNTAVFLGYPLIAPLLPI</sequence>
<feature type="transmembrane region" description="Helical" evidence="1">
    <location>
        <begin position="203"/>
        <end position="222"/>
    </location>
</feature>
<proteinExistence type="predicted"/>
<gene>
    <name evidence="3" type="ORF">UFOPK1503_00522</name>
</gene>
<feature type="transmembrane region" description="Helical" evidence="1">
    <location>
        <begin position="85"/>
        <end position="107"/>
    </location>
</feature>
<name>A0A6J6C315_9ZZZZ</name>
<feature type="transmembrane region" description="Helical" evidence="1">
    <location>
        <begin position="178"/>
        <end position="196"/>
    </location>
</feature>
<organism evidence="3">
    <name type="scientific">freshwater metagenome</name>
    <dbReference type="NCBI Taxonomy" id="449393"/>
    <lineage>
        <taxon>unclassified sequences</taxon>
        <taxon>metagenomes</taxon>
        <taxon>ecological metagenomes</taxon>
    </lineage>
</organism>
<dbReference type="EMBL" id="CAEZST010000006">
    <property type="protein sequence ID" value="CAB4544658.1"/>
    <property type="molecule type" value="Genomic_DNA"/>
</dbReference>
<dbReference type="GO" id="GO:0004175">
    <property type="term" value="F:endopeptidase activity"/>
    <property type="evidence" value="ECO:0007669"/>
    <property type="project" value="UniProtKB-ARBA"/>
</dbReference>
<dbReference type="Pfam" id="PF02517">
    <property type="entry name" value="Rce1-like"/>
    <property type="match status" value="1"/>
</dbReference>
<accession>A0A6J6C315</accession>
<feature type="transmembrane region" description="Helical" evidence="1">
    <location>
        <begin position="45"/>
        <end position="65"/>
    </location>
</feature>
<feature type="domain" description="CAAX prenyl protease 2/Lysostaphin resistance protein A-like" evidence="2">
    <location>
        <begin position="120"/>
        <end position="213"/>
    </location>
</feature>
<dbReference type="InterPro" id="IPR003675">
    <property type="entry name" value="Rce1/LyrA-like_dom"/>
</dbReference>
<protein>
    <submittedName>
        <fullName evidence="3">Unannotated protein</fullName>
    </submittedName>
</protein>
<keyword evidence="1" id="KW-0472">Membrane</keyword>
<reference evidence="3" key="1">
    <citation type="submission" date="2020-05" db="EMBL/GenBank/DDBJ databases">
        <authorList>
            <person name="Chiriac C."/>
            <person name="Salcher M."/>
            <person name="Ghai R."/>
            <person name="Kavagutti S V."/>
        </authorList>
    </citation>
    <scope>NUCLEOTIDE SEQUENCE</scope>
</reference>
<feature type="transmembrane region" description="Helical" evidence="1">
    <location>
        <begin position="119"/>
        <end position="135"/>
    </location>
</feature>
<dbReference type="GO" id="GO:0080120">
    <property type="term" value="P:CAAX-box protein maturation"/>
    <property type="evidence" value="ECO:0007669"/>
    <property type="project" value="UniProtKB-ARBA"/>
</dbReference>
<evidence type="ECO:0000256" key="1">
    <source>
        <dbReference type="SAM" id="Phobius"/>
    </source>
</evidence>
<evidence type="ECO:0000259" key="2">
    <source>
        <dbReference type="Pfam" id="PF02517"/>
    </source>
</evidence>
<keyword evidence="1" id="KW-1133">Transmembrane helix</keyword>
<keyword evidence="1" id="KW-0812">Transmembrane</keyword>
<dbReference type="AlphaFoldDB" id="A0A6J6C315"/>
<evidence type="ECO:0000313" key="3">
    <source>
        <dbReference type="EMBL" id="CAB4544658.1"/>
    </source>
</evidence>